<reference evidence="2 3" key="1">
    <citation type="journal article" date="2018" name="J. Microbiol.">
        <title>Baekduia soli gen. nov., sp. nov., a novel bacterium isolated from the soil of Baekdu Mountain and proposal of a novel family name, Baekduiaceae fam. nov.</title>
        <authorList>
            <person name="An D.S."/>
            <person name="Siddiqi M.Z."/>
            <person name="Kim K.H."/>
            <person name="Yu H.S."/>
            <person name="Im W.T."/>
        </authorList>
    </citation>
    <scope>NUCLEOTIDE SEQUENCE [LARGE SCALE GENOMIC DNA]</scope>
    <source>
        <strain evidence="2 3">BR7-21</strain>
    </source>
</reference>
<organism evidence="2 3">
    <name type="scientific">Baekduia soli</name>
    <dbReference type="NCBI Taxonomy" id="496014"/>
    <lineage>
        <taxon>Bacteria</taxon>
        <taxon>Bacillati</taxon>
        <taxon>Actinomycetota</taxon>
        <taxon>Thermoleophilia</taxon>
        <taxon>Solirubrobacterales</taxon>
        <taxon>Baekduiaceae</taxon>
        <taxon>Baekduia</taxon>
    </lineage>
</organism>
<feature type="transmembrane region" description="Helical" evidence="1">
    <location>
        <begin position="81"/>
        <end position="99"/>
    </location>
</feature>
<proteinExistence type="predicted"/>
<dbReference type="OrthoDB" id="64737at2"/>
<sequence>MTDRGRGVSASIRITVCAVVGVLAGAVVAALGIWWLVPLAVWDIAAVVFLAWIWWSVWAVDAAGTARHARRDDPRRGASDGLLLAASLASLLAVGIILVRASHSSGATKDLLIGASIISILLAWSVVHTVFCLRYARLYYQGAPGGISFNEDDPPSYADFGYLSLTIGMTFQVSDTDLQAKAIRHTATRHALLSYMFGTLIIATTINLVASLGQ</sequence>
<dbReference type="InterPro" id="IPR009781">
    <property type="entry name" value="DUF1345"/>
</dbReference>
<keyword evidence="1" id="KW-1133">Transmembrane helix</keyword>
<dbReference type="AlphaFoldDB" id="A0A5B8UCA5"/>
<evidence type="ECO:0000256" key="1">
    <source>
        <dbReference type="SAM" id="Phobius"/>
    </source>
</evidence>
<keyword evidence="1" id="KW-0812">Transmembrane</keyword>
<name>A0A5B8UCA5_9ACTN</name>
<dbReference type="Pfam" id="PF07077">
    <property type="entry name" value="DUF1345"/>
    <property type="match status" value="1"/>
</dbReference>
<feature type="transmembrane region" description="Helical" evidence="1">
    <location>
        <begin position="41"/>
        <end position="60"/>
    </location>
</feature>
<evidence type="ECO:0000313" key="3">
    <source>
        <dbReference type="Proteomes" id="UP000321805"/>
    </source>
</evidence>
<protein>
    <submittedName>
        <fullName evidence="2">DUF1345 domain-containing protein</fullName>
    </submittedName>
</protein>
<feature type="transmembrane region" description="Helical" evidence="1">
    <location>
        <begin position="12"/>
        <end position="35"/>
    </location>
</feature>
<dbReference type="EMBL" id="CP042430">
    <property type="protein sequence ID" value="QEC50604.1"/>
    <property type="molecule type" value="Genomic_DNA"/>
</dbReference>
<keyword evidence="1" id="KW-0472">Membrane</keyword>
<accession>A0A5B8UCA5</accession>
<feature type="transmembrane region" description="Helical" evidence="1">
    <location>
        <begin position="191"/>
        <end position="210"/>
    </location>
</feature>
<keyword evidence="3" id="KW-1185">Reference proteome</keyword>
<dbReference type="Proteomes" id="UP000321805">
    <property type="component" value="Chromosome"/>
</dbReference>
<dbReference type="KEGG" id="bsol:FSW04_01510"/>
<gene>
    <name evidence="2" type="ORF">FSW04_01510</name>
</gene>
<feature type="transmembrane region" description="Helical" evidence="1">
    <location>
        <begin position="111"/>
        <end position="133"/>
    </location>
</feature>
<evidence type="ECO:0000313" key="2">
    <source>
        <dbReference type="EMBL" id="QEC50604.1"/>
    </source>
</evidence>